<dbReference type="GO" id="GO:0008168">
    <property type="term" value="F:methyltransferase activity"/>
    <property type="evidence" value="ECO:0007669"/>
    <property type="project" value="UniProtKB-KW"/>
</dbReference>
<evidence type="ECO:0000313" key="1">
    <source>
        <dbReference type="EMBL" id="NYG37960.1"/>
    </source>
</evidence>
<sequence>MVRSDINEPSPFAAQTYDLVSLQYGSFTRTPDDRGLRNLLDAVAPGGTLLAVHHDLAAMREPVDVTTTTRLYDPDAYVGVDAIAAALRTDPQT</sequence>
<proteinExistence type="predicted"/>
<name>A0A852X8Z3_9MICO</name>
<dbReference type="GO" id="GO:0032259">
    <property type="term" value="P:methylation"/>
    <property type="evidence" value="ECO:0007669"/>
    <property type="project" value="UniProtKB-KW"/>
</dbReference>
<keyword evidence="1" id="KW-0489">Methyltransferase</keyword>
<dbReference type="SUPFAM" id="SSF53335">
    <property type="entry name" value="S-adenosyl-L-methionine-dependent methyltransferases"/>
    <property type="match status" value="1"/>
</dbReference>
<keyword evidence="2" id="KW-1185">Reference proteome</keyword>
<keyword evidence="1" id="KW-0808">Transferase</keyword>
<dbReference type="EMBL" id="JACBZX010000001">
    <property type="protein sequence ID" value="NYG37960.1"/>
    <property type="molecule type" value="Genomic_DNA"/>
</dbReference>
<comment type="caution">
    <text evidence="1">The sequence shown here is derived from an EMBL/GenBank/DDBJ whole genome shotgun (WGS) entry which is preliminary data.</text>
</comment>
<reference evidence="1 2" key="1">
    <citation type="submission" date="2020-07" db="EMBL/GenBank/DDBJ databases">
        <title>Sequencing the genomes of 1000 actinobacteria strains.</title>
        <authorList>
            <person name="Klenk H.-P."/>
        </authorList>
    </citation>
    <scope>NUCLEOTIDE SEQUENCE [LARGE SCALE GENOMIC DNA]</scope>
    <source>
        <strain evidence="1 2">DSM 24723</strain>
    </source>
</reference>
<dbReference type="Proteomes" id="UP000592181">
    <property type="component" value="Unassembled WGS sequence"/>
</dbReference>
<accession>A0A852X8Z3</accession>
<protein>
    <submittedName>
        <fullName evidence="1">SAM-dependent methyltransferase</fullName>
    </submittedName>
</protein>
<dbReference type="Gene3D" id="3.40.50.150">
    <property type="entry name" value="Vaccinia Virus protein VP39"/>
    <property type="match status" value="1"/>
</dbReference>
<organism evidence="1 2">
    <name type="scientific">Janibacter alkaliphilus</name>
    <dbReference type="NCBI Taxonomy" id="1069963"/>
    <lineage>
        <taxon>Bacteria</taxon>
        <taxon>Bacillati</taxon>
        <taxon>Actinomycetota</taxon>
        <taxon>Actinomycetes</taxon>
        <taxon>Micrococcales</taxon>
        <taxon>Intrasporangiaceae</taxon>
        <taxon>Janibacter</taxon>
    </lineage>
</organism>
<dbReference type="InterPro" id="IPR029063">
    <property type="entry name" value="SAM-dependent_MTases_sf"/>
</dbReference>
<gene>
    <name evidence="1" type="ORF">BJY28_002429</name>
</gene>
<dbReference type="AlphaFoldDB" id="A0A852X8Z3"/>
<evidence type="ECO:0000313" key="2">
    <source>
        <dbReference type="Proteomes" id="UP000592181"/>
    </source>
</evidence>